<dbReference type="RefSeq" id="XP_040698423.1">
    <property type="nucleotide sequence ID" value="XM_040847903.1"/>
</dbReference>
<name>A0A1L9T5D2_9EURO</name>
<keyword evidence="2" id="KW-1185">Reference proteome</keyword>
<dbReference type="EMBL" id="KV878594">
    <property type="protein sequence ID" value="OJJ54617.1"/>
    <property type="molecule type" value="Genomic_DNA"/>
</dbReference>
<protein>
    <submittedName>
        <fullName evidence="1">Uncharacterized protein</fullName>
    </submittedName>
</protein>
<dbReference type="VEuPathDB" id="FungiDB:ASPSYDRAFT_49738"/>
<gene>
    <name evidence="1" type="ORF">ASPSYDRAFT_49738</name>
</gene>
<dbReference type="GeneID" id="63763976"/>
<proteinExistence type="predicted"/>
<evidence type="ECO:0000313" key="2">
    <source>
        <dbReference type="Proteomes" id="UP000184356"/>
    </source>
</evidence>
<organism evidence="1 2">
    <name type="scientific">Aspergillus sydowii CBS 593.65</name>
    <dbReference type="NCBI Taxonomy" id="1036612"/>
    <lineage>
        <taxon>Eukaryota</taxon>
        <taxon>Fungi</taxon>
        <taxon>Dikarya</taxon>
        <taxon>Ascomycota</taxon>
        <taxon>Pezizomycotina</taxon>
        <taxon>Eurotiomycetes</taxon>
        <taxon>Eurotiomycetidae</taxon>
        <taxon>Eurotiales</taxon>
        <taxon>Aspergillaceae</taxon>
        <taxon>Aspergillus</taxon>
        <taxon>Aspergillus subgen. Nidulantes</taxon>
    </lineage>
</organism>
<dbReference type="Proteomes" id="UP000184356">
    <property type="component" value="Unassembled WGS sequence"/>
</dbReference>
<reference evidence="2" key="1">
    <citation type="journal article" date="2017" name="Genome Biol.">
        <title>Comparative genomics reveals high biological diversity and specific adaptations in the industrially and medically important fungal genus Aspergillus.</title>
        <authorList>
            <person name="de Vries R.P."/>
            <person name="Riley R."/>
            <person name="Wiebenga A."/>
            <person name="Aguilar-Osorio G."/>
            <person name="Amillis S."/>
            <person name="Uchima C.A."/>
            <person name="Anderluh G."/>
            <person name="Asadollahi M."/>
            <person name="Askin M."/>
            <person name="Barry K."/>
            <person name="Battaglia E."/>
            <person name="Bayram O."/>
            <person name="Benocci T."/>
            <person name="Braus-Stromeyer S.A."/>
            <person name="Caldana C."/>
            <person name="Canovas D."/>
            <person name="Cerqueira G.C."/>
            <person name="Chen F."/>
            <person name="Chen W."/>
            <person name="Choi C."/>
            <person name="Clum A."/>
            <person name="Dos Santos R.A."/>
            <person name="Damasio A.R."/>
            <person name="Diallinas G."/>
            <person name="Emri T."/>
            <person name="Fekete E."/>
            <person name="Flipphi M."/>
            <person name="Freyberg S."/>
            <person name="Gallo A."/>
            <person name="Gournas C."/>
            <person name="Habgood R."/>
            <person name="Hainaut M."/>
            <person name="Harispe M.L."/>
            <person name="Henrissat B."/>
            <person name="Hilden K.S."/>
            <person name="Hope R."/>
            <person name="Hossain A."/>
            <person name="Karabika E."/>
            <person name="Karaffa L."/>
            <person name="Karanyi Z."/>
            <person name="Krasevec N."/>
            <person name="Kuo A."/>
            <person name="Kusch H."/>
            <person name="LaButti K."/>
            <person name="Lagendijk E.L."/>
            <person name="Lapidus A."/>
            <person name="Levasseur A."/>
            <person name="Lindquist E."/>
            <person name="Lipzen A."/>
            <person name="Logrieco A.F."/>
            <person name="MacCabe A."/>
            <person name="Maekelae M.R."/>
            <person name="Malavazi I."/>
            <person name="Melin P."/>
            <person name="Meyer V."/>
            <person name="Mielnichuk N."/>
            <person name="Miskei M."/>
            <person name="Molnar A.P."/>
            <person name="Mule G."/>
            <person name="Ngan C.Y."/>
            <person name="Orejas M."/>
            <person name="Orosz E."/>
            <person name="Ouedraogo J.P."/>
            <person name="Overkamp K.M."/>
            <person name="Park H.-S."/>
            <person name="Perrone G."/>
            <person name="Piumi F."/>
            <person name="Punt P.J."/>
            <person name="Ram A.F."/>
            <person name="Ramon A."/>
            <person name="Rauscher S."/>
            <person name="Record E."/>
            <person name="Riano-Pachon D.M."/>
            <person name="Robert V."/>
            <person name="Roehrig J."/>
            <person name="Ruller R."/>
            <person name="Salamov A."/>
            <person name="Salih N.S."/>
            <person name="Samson R.A."/>
            <person name="Sandor E."/>
            <person name="Sanguinetti M."/>
            <person name="Schuetze T."/>
            <person name="Sepcic K."/>
            <person name="Shelest E."/>
            <person name="Sherlock G."/>
            <person name="Sophianopoulou V."/>
            <person name="Squina F.M."/>
            <person name="Sun H."/>
            <person name="Susca A."/>
            <person name="Todd R.B."/>
            <person name="Tsang A."/>
            <person name="Unkles S.E."/>
            <person name="van de Wiele N."/>
            <person name="van Rossen-Uffink D."/>
            <person name="Oliveira J.V."/>
            <person name="Vesth T.C."/>
            <person name="Visser J."/>
            <person name="Yu J.-H."/>
            <person name="Zhou M."/>
            <person name="Andersen M.R."/>
            <person name="Archer D.B."/>
            <person name="Baker S.E."/>
            <person name="Benoit I."/>
            <person name="Brakhage A.A."/>
            <person name="Braus G.H."/>
            <person name="Fischer R."/>
            <person name="Frisvad J.C."/>
            <person name="Goldman G.H."/>
            <person name="Houbraken J."/>
            <person name="Oakley B."/>
            <person name="Pocsi I."/>
            <person name="Scazzocchio C."/>
            <person name="Seiboth B."/>
            <person name="vanKuyk P.A."/>
            <person name="Wortman J."/>
            <person name="Dyer P.S."/>
            <person name="Grigoriev I.V."/>
        </authorList>
    </citation>
    <scope>NUCLEOTIDE SEQUENCE [LARGE SCALE GENOMIC DNA]</scope>
    <source>
        <strain evidence="2">CBS 593.65</strain>
    </source>
</reference>
<evidence type="ECO:0000313" key="1">
    <source>
        <dbReference type="EMBL" id="OJJ54617.1"/>
    </source>
</evidence>
<feature type="non-terminal residue" evidence="1">
    <location>
        <position position="150"/>
    </location>
</feature>
<sequence>MVGRYEIHNEAYRHRGREDASKILTSEDLTDLRQATLEYIRSADSYCEAVELYREAVDHFRMPANKRSAPNVNRFCDDLHFQLEALVEHVEGLRDRFSKMSVWKRAWCRPLVVDFNEGLKPLPMDIILEERDGSNQKQMLESTHMFVKGT</sequence>
<accession>A0A1L9T5D2</accession>
<dbReference type="AlphaFoldDB" id="A0A1L9T5D2"/>
<dbReference type="OrthoDB" id="10406550at2759"/>